<dbReference type="PANTHER" id="PTHR13743">
    <property type="entry name" value="BEIGE/BEACH-RELATED"/>
    <property type="match status" value="1"/>
</dbReference>
<dbReference type="InterPro" id="IPR036372">
    <property type="entry name" value="BEACH_dom_sf"/>
</dbReference>
<comment type="caution">
    <text evidence="2">The sequence shown here is derived from an EMBL/GenBank/DDBJ whole genome shotgun (WGS) entry which is preliminary data.</text>
</comment>
<dbReference type="SMART" id="SM01026">
    <property type="entry name" value="Beach"/>
    <property type="match status" value="1"/>
</dbReference>
<evidence type="ECO:0000259" key="1">
    <source>
        <dbReference type="PROSITE" id="PS50197"/>
    </source>
</evidence>
<dbReference type="Gene3D" id="2.60.120.200">
    <property type="match status" value="1"/>
</dbReference>
<accession>A0A1G4I9J2</accession>
<gene>
    <name evidence="2" type="ORF">TEOVI_000665800</name>
</gene>
<dbReference type="SUPFAM" id="SSF49899">
    <property type="entry name" value="Concanavalin A-like lectins/glucanases"/>
    <property type="match status" value="1"/>
</dbReference>
<dbReference type="RefSeq" id="XP_067079631.1">
    <property type="nucleotide sequence ID" value="XM_067223530.1"/>
</dbReference>
<evidence type="ECO:0000313" key="2">
    <source>
        <dbReference type="EMBL" id="SCU68475.1"/>
    </source>
</evidence>
<dbReference type="PANTHER" id="PTHR13743:SF123">
    <property type="entry name" value="PROTEIN FAN"/>
    <property type="match status" value="1"/>
</dbReference>
<proteinExistence type="predicted"/>
<dbReference type="EMBL" id="CZPT02000985">
    <property type="protein sequence ID" value="SCU68475.1"/>
    <property type="molecule type" value="Genomic_DNA"/>
</dbReference>
<dbReference type="PROSITE" id="PS50197">
    <property type="entry name" value="BEACH"/>
    <property type="match status" value="1"/>
</dbReference>
<name>A0A1G4I9J2_TRYEQ</name>
<reference evidence="2" key="1">
    <citation type="submission" date="2016-09" db="EMBL/GenBank/DDBJ databases">
        <authorList>
            <person name="Hebert L."/>
            <person name="Moumen B."/>
        </authorList>
    </citation>
    <scope>NUCLEOTIDE SEQUENCE [LARGE SCALE GENOMIC DNA]</scope>
    <source>
        <strain evidence="2">OVI</strain>
    </source>
</reference>
<dbReference type="CDD" id="cd06071">
    <property type="entry name" value="Beach"/>
    <property type="match status" value="1"/>
</dbReference>
<dbReference type="VEuPathDB" id="TriTrypDB:TEOVI_000665800"/>
<dbReference type="SUPFAM" id="SSF50978">
    <property type="entry name" value="WD40 repeat-like"/>
    <property type="match status" value="1"/>
</dbReference>
<protein>
    <submittedName>
        <fullName evidence="2">Concanavalin A-like lectin/glucanases superfamily/Beige/BEACH domain containing protein, putative</fullName>
    </submittedName>
</protein>
<dbReference type="Pfam" id="PF02138">
    <property type="entry name" value="Beach"/>
    <property type="match status" value="1"/>
</dbReference>
<dbReference type="SUPFAM" id="SSF81837">
    <property type="entry name" value="BEACH domain"/>
    <property type="match status" value="1"/>
</dbReference>
<dbReference type="GO" id="GO:0030246">
    <property type="term" value="F:carbohydrate binding"/>
    <property type="evidence" value="ECO:0007669"/>
    <property type="project" value="UniProtKB-KW"/>
</dbReference>
<dbReference type="InterPro" id="IPR000409">
    <property type="entry name" value="BEACH_dom"/>
</dbReference>
<organism evidence="2 3">
    <name type="scientific">Trypanosoma equiperdum</name>
    <dbReference type="NCBI Taxonomy" id="5694"/>
    <lineage>
        <taxon>Eukaryota</taxon>
        <taxon>Discoba</taxon>
        <taxon>Euglenozoa</taxon>
        <taxon>Kinetoplastea</taxon>
        <taxon>Metakinetoplastina</taxon>
        <taxon>Trypanosomatida</taxon>
        <taxon>Trypanosomatidae</taxon>
        <taxon>Trypanosoma</taxon>
    </lineage>
</organism>
<dbReference type="InterPro" id="IPR013320">
    <property type="entry name" value="ConA-like_dom_sf"/>
</dbReference>
<keyword evidence="3" id="KW-1185">Reference proteome</keyword>
<dbReference type="GeneID" id="92380592"/>
<dbReference type="InterPro" id="IPR036322">
    <property type="entry name" value="WD40_repeat_dom_sf"/>
</dbReference>
<dbReference type="Proteomes" id="UP000195570">
    <property type="component" value="Unassembled WGS sequence"/>
</dbReference>
<dbReference type="Gene3D" id="1.10.1540.10">
    <property type="entry name" value="BEACH domain"/>
    <property type="match status" value="1"/>
</dbReference>
<evidence type="ECO:0000313" key="3">
    <source>
        <dbReference type="Proteomes" id="UP000195570"/>
    </source>
</evidence>
<feature type="domain" description="BEACH" evidence="1">
    <location>
        <begin position="2299"/>
        <end position="2590"/>
    </location>
</feature>
<dbReference type="InterPro" id="IPR050865">
    <property type="entry name" value="BEACH_Domain"/>
</dbReference>
<sequence>MLAESPGFAKALSTLTLLGTESFYSTTLEWRKRVTDIIHMTSDEQLPALLMRVYDVLLQVLLDDGRKQPNYLELASTAVAVMCFVHRLFLHYREERLLLDEYRRWVFLRAVVRTFEFTLSNHFEGSAALSDASRGVIALMFLPDADLSRLSVGEAEFSAEDASFQRALHLAHSFMPSAKDLGAFLECLVCCIESLLSVRSVLGHPEVETTDFGVVFSVLFPLQSAMAQRYEHAERLFRSICSIASAIRGPPSATTSSGTAKGVANFFSAVFTPSQVNTIQRFVSSVGASGSPKRSPITCREAVECVTSFFVCATEEMAIEACARPLFDLVCLDDVEEELVRFVLYSCTENLLLLKPCQLQRVTQLLLTAVKRGIAISETVSSVAAVLRKESKAVVEVKIFVLEFLSFYSTAVSHASEVETLHSVFKWTLEEVTSISDWVQPQAVSYLAAVTQFVRSALASAPLVALLARLEWPHEVLLLLLRAHGDGVREVAVTFRNLFCSMVFNEGQFVDVLISELRAMGGQSPWPSQISILLCVFVYLLQDKRGAWAAIRSNDIYVCLYLLHYLDQSTCIEEDAHLIGTSLALLLSHLRWSEAGGIVAHYVDAVRTPWMVQLLVDLATGFYTTTKNLIAADAMRVETVKTMTPGSRLCCEVVGGFSIPLSCRFEHTFPFGVLLRWIVEPGNQSGDWQKNLMELLSGMLHRRCLPLVDDAFTSTVVKQKLYELLPYVADVSRRDVLALLSSSKEYLTLEDVSNAQAIWERLAYGRIGEGLQHEFHDYITWYGNGALHGVLRGVQKGCSLNDRFTTAVWVYWESCIGTDTGSMIQLWELLWPGAEGSTKVSLSVDTMQRKVIFAVSPADEAQQVVTLPFIPPGQWMHVVVSFLCNRLFSSTVTAFYDGVRTLQTDITVPGSHTFLPYPGGPSFMARILSESTYDFTCTVGFSHEGSSEGCMQRFVSFQLFNAALSQLEVMSLFCVDPYSLTGLRAAKRCPLELPLLRPEALRYLVASAAHGELQELTSSRALNFAPFPAEFLILSLHVQNAELVECSQLQSLHNKRWVVPDSAGRNGVTNFLLHGSHSEPVATGGNITKVLISHNVPCEWLRWLCVISCAYDEVTMPNTKNVLDSADAKMAVLQRIAATTLRIIATYYWKAEEVSDGNVAIFINYVTLQVKQRPQVYLATTDGVDAVFGLGAAKESTGEHCVVYNTVPVEDVFFNWKVTSFLPEQCQQRILFHLTALLQKSNPFRAVNALRLQHSSFFDGFICGLVREYVWPPVLESAVAVIALYIECIAGDAVALREVLNLCASIVPVERDVLTVAKRLVSKIPLVAFECIVVVVLNHLLKVLCGACVSLHNEGLMFAEALSHAMPQCWFHILTSEWAHPVSVTMAMHLFTLCYKRSETFRRRFGDVIPLLYENLRHHAHQSDLLIVLISGFWGSDWDQQKPPYALLNQLYTTSEGTVPSFLQLAMHLLGRSASLLLRPDAAVNYPHITCASFYAAMGAAATAEHCRARSQLRCYISVVVFCARLRRGQKIPDDGANRISFTKRESADHGEMRRTVVAILQWVARRYPSDRRVSKAMYVSQKSYNPMDMALLCLFPALPMDKDVGSVGNMPLPLLDVVEGLGTTVGHRDIFDGGYSGTGGFDFDDCDDEREELVCDARGPNTSPATEARDCDFDALLHQPESELYNACRALFVAHIKRYARSAKCQPFVTGRKSVRSPPKLVLALQRALALCPSGIGLRARYMFCVAVCCFCLKALTDMLREEQPGETGQCVLDNMVATGKYLADRLVSGAATPTMAVTKFLQHLLKLHLNTEQVKDLCESLSECLLLLMDSVSCGRDARSAASVIDSLHDEHIGVFGYRIPSEELLRLTTHRLLDISEVLLASDVDRHSVNMEKLVGLWRTFLVANREVPFFRLVWNTEEKAARVFYMLTESTDGGVGDLVAWVMADHSNFKQSLCKDEWTQMTLRKTFLQKRDRRWAACAVEQRDRECADLMSSCKVKCNAMNEEWSKLTDTSTFVDTTLLARRIECCDVLHRHLQVQLLPNYGMEEKPGTLHLHPSGAVGYPCGVPFDLLHNLTNAHIRYPSLRCRLAASTASDDGSVSSHSRASVPAALLRIVGSHFTNPVLFVGNVYYLHGDECSISVMSVTPREVVIVGDSQFSASGDFSIGVLNPRDAWGTLSLDNGSPSCDNRNFLPWLSERGNTEKLEIARHSCCFRTICVESRVPNSPSFTWRFSTGSILKVHQRFFQHRPVALEFQLENGDRCFIAALDERLCFSRAKQEEIMSAVSRVAPQADMETYSQKESRMSELGERWKQRRISNRMYLLQLNDIAGRTVADMGQYPVMPWVLSDYESSTIDLRDPGVYRDLAKPIGALNEAKERQLRDRYEQWFDKSQPPFHHGTHYSSSAVVMYYLIRLQPFTQRSVRYQGGRLDIAGRIFHSVSEAWNSCGGVGDVKELVPEFFCLPEMFMNKSRIDLGVRLDGVQLGDVVLPEWCGGDVERFVHLHAEALESDVVSGKLHEWVDLVFGNKQRGRGAVDAINVFLHLSYGQAVGRAIAEASSEEDCKAIVATAANFGQTPRQLFNRAHARRFDNRYGPTPQQAFINEAGKLFVRWRSVCYPWGNKRCCTPITSLRIVDSSAIASTRFSLILPTTPMQVCHYSNVTRELSCHEYGKPTLLCVLPNVWHQGYGELTTMCTSSLGGIICIGTTNGKVVICSRVTSTAPFTIMSILNACRNDDSAPVKLLKMWNSGHLSVVCEDGPRGSLWHVAHSGVMFCFKFDISDVVDESSTIRDITRDEQSNCYFIATHNHIVQLSSTGRVLGVASVSKASTATTARKGTTAPPANNDAAADGPKQHFCAAEYINFESYSKTNILLAGHEDGTISFWTVRPLLGFDQNTFATEIKMFHSFTVDGDTRITTITHDGAGFSAGTASGEVHTYSVPDPFADEE</sequence>